<name>A0A4Y2TA32_ARAVE</name>
<dbReference type="EMBL" id="BGPR01026694">
    <property type="protein sequence ID" value="GBN96633.1"/>
    <property type="molecule type" value="Genomic_DNA"/>
</dbReference>
<comment type="caution">
    <text evidence="1">The sequence shown here is derived from an EMBL/GenBank/DDBJ whole genome shotgun (WGS) entry which is preliminary data.</text>
</comment>
<gene>
    <name evidence="2" type="ORF">AVEN_171970_1</name>
    <name evidence="1" type="ORF">AVEN_55955_1</name>
</gene>
<protein>
    <submittedName>
        <fullName evidence="1">Uncharacterized protein</fullName>
    </submittedName>
</protein>
<dbReference type="EMBL" id="BGPR01026695">
    <property type="protein sequence ID" value="GBN96636.1"/>
    <property type="molecule type" value="Genomic_DNA"/>
</dbReference>
<organism evidence="1 3">
    <name type="scientific">Araneus ventricosus</name>
    <name type="common">Orbweaver spider</name>
    <name type="synonym">Epeira ventricosa</name>
    <dbReference type="NCBI Taxonomy" id="182803"/>
    <lineage>
        <taxon>Eukaryota</taxon>
        <taxon>Metazoa</taxon>
        <taxon>Ecdysozoa</taxon>
        <taxon>Arthropoda</taxon>
        <taxon>Chelicerata</taxon>
        <taxon>Arachnida</taxon>
        <taxon>Araneae</taxon>
        <taxon>Araneomorphae</taxon>
        <taxon>Entelegynae</taxon>
        <taxon>Araneoidea</taxon>
        <taxon>Araneidae</taxon>
        <taxon>Araneus</taxon>
    </lineage>
</organism>
<dbReference type="Proteomes" id="UP000499080">
    <property type="component" value="Unassembled WGS sequence"/>
</dbReference>
<evidence type="ECO:0000313" key="2">
    <source>
        <dbReference type="EMBL" id="GBN96636.1"/>
    </source>
</evidence>
<sequence length="98" mass="11390">MSVTGWTLSEKLSDETPRSSCNILFGRTASTPSSLNENCNKKRWKSLQTSDRERNKLFRERKKTRYDCGATDHPFEDGDLVWVYNPKLRGLIPKPRQN</sequence>
<reference evidence="1 3" key="1">
    <citation type="journal article" date="2019" name="Sci. Rep.">
        <title>Orb-weaving spider Araneus ventricosus genome elucidates the spidroin gene catalogue.</title>
        <authorList>
            <person name="Kono N."/>
            <person name="Nakamura H."/>
            <person name="Ohtoshi R."/>
            <person name="Moran D.A.P."/>
            <person name="Shinohara A."/>
            <person name="Yoshida Y."/>
            <person name="Fujiwara M."/>
            <person name="Mori M."/>
            <person name="Tomita M."/>
            <person name="Arakawa K."/>
        </authorList>
    </citation>
    <scope>NUCLEOTIDE SEQUENCE [LARGE SCALE GENOMIC DNA]</scope>
</reference>
<evidence type="ECO:0000313" key="3">
    <source>
        <dbReference type="Proteomes" id="UP000499080"/>
    </source>
</evidence>
<proteinExistence type="predicted"/>
<accession>A0A4Y2TA32</accession>
<keyword evidence="3" id="KW-1185">Reference proteome</keyword>
<evidence type="ECO:0000313" key="1">
    <source>
        <dbReference type="EMBL" id="GBN96633.1"/>
    </source>
</evidence>
<dbReference type="AlphaFoldDB" id="A0A4Y2TA32"/>